<name>A0A8H3E2N0_9AGAM</name>
<dbReference type="PANTHER" id="PTHR33835:SF1">
    <property type="entry name" value="METALLO-BETA-LACTAMASE DOMAIN-CONTAINING PROTEIN"/>
    <property type="match status" value="1"/>
</dbReference>
<evidence type="ECO:0000313" key="2">
    <source>
        <dbReference type="Proteomes" id="UP000663827"/>
    </source>
</evidence>
<dbReference type="SUPFAM" id="SSF56281">
    <property type="entry name" value="Metallo-hydrolase/oxidoreductase"/>
    <property type="match status" value="1"/>
</dbReference>
<sequence length="260" mass="29149">MADLVIREVVQNVWIFSKPFARFGIFPVGGRSTAVRLQSGDVWVLASTPLNDATKTKLKELGPVKYADSFPSVVCFNDLDRYICGADAVHHLFLGDYKREYPEAKVIGVAALVEKKKGEIEFDGVYGRDPPETKYGYEPEIQACYFSGFQNQDVAFLHAPSKTLIEADLLFNLPGNEQYSKSKSSGKFPFFGTLGPMMRSHKTFLWSAGRDRNAMSRDAKTVAGWDFDRIIPCHGDVIESGGKAAWCEAFKWYLEENFKA</sequence>
<dbReference type="InterPro" id="IPR036866">
    <property type="entry name" value="RibonucZ/Hydroxyglut_hydro"/>
</dbReference>
<reference evidence="1" key="1">
    <citation type="submission" date="2021-01" db="EMBL/GenBank/DDBJ databases">
        <authorList>
            <person name="Kaushik A."/>
        </authorList>
    </citation>
    <scope>NUCLEOTIDE SEQUENCE</scope>
    <source>
        <strain evidence="1">AG5</strain>
    </source>
</reference>
<dbReference type="PANTHER" id="PTHR33835">
    <property type="entry name" value="YALI0C07656P"/>
    <property type="match status" value="1"/>
</dbReference>
<comment type="caution">
    <text evidence="1">The sequence shown here is derived from an EMBL/GenBank/DDBJ whole genome shotgun (WGS) entry which is preliminary data.</text>
</comment>
<protein>
    <submittedName>
        <fullName evidence="1">Uncharacterized protein</fullName>
    </submittedName>
</protein>
<dbReference type="AlphaFoldDB" id="A0A8H3E2N0"/>
<organism evidence="1 2">
    <name type="scientific">Rhizoctonia solani</name>
    <dbReference type="NCBI Taxonomy" id="456999"/>
    <lineage>
        <taxon>Eukaryota</taxon>
        <taxon>Fungi</taxon>
        <taxon>Dikarya</taxon>
        <taxon>Basidiomycota</taxon>
        <taxon>Agaricomycotina</taxon>
        <taxon>Agaricomycetes</taxon>
        <taxon>Cantharellales</taxon>
        <taxon>Ceratobasidiaceae</taxon>
        <taxon>Rhizoctonia</taxon>
    </lineage>
</organism>
<evidence type="ECO:0000313" key="1">
    <source>
        <dbReference type="EMBL" id="CAE7146295.1"/>
    </source>
</evidence>
<dbReference type="EMBL" id="CAJNJQ010001689">
    <property type="protein sequence ID" value="CAE7146295.1"/>
    <property type="molecule type" value="Genomic_DNA"/>
</dbReference>
<proteinExistence type="predicted"/>
<accession>A0A8H3E2N0</accession>
<dbReference type="InterPro" id="IPR025638">
    <property type="entry name" value="DUF4336"/>
</dbReference>
<dbReference type="Proteomes" id="UP000663827">
    <property type="component" value="Unassembled WGS sequence"/>
</dbReference>
<gene>
    <name evidence="1" type="ORF">RDB_LOCUS83125</name>
</gene>